<name>A0A1E8FA96_9ALTE</name>
<comment type="caution">
    <text evidence="3">The sequence shown here is derived from an EMBL/GenBank/DDBJ whole genome shotgun (WGS) entry which is preliminary data.</text>
</comment>
<feature type="domain" description="UDP-N-acetylglucosamine 2-epimerase" evidence="2">
    <location>
        <begin position="176"/>
        <end position="314"/>
    </location>
</feature>
<organism evidence="3 4">
    <name type="scientific">Alteromonas lipolytica</name>
    <dbReference type="NCBI Taxonomy" id="1856405"/>
    <lineage>
        <taxon>Bacteria</taxon>
        <taxon>Pseudomonadati</taxon>
        <taxon>Pseudomonadota</taxon>
        <taxon>Gammaproteobacteria</taxon>
        <taxon>Alteromonadales</taxon>
        <taxon>Alteromonadaceae</taxon>
        <taxon>Alteromonas/Salinimonas group</taxon>
        <taxon>Alteromonas</taxon>
    </lineage>
</organism>
<keyword evidence="4" id="KW-1185">Reference proteome</keyword>
<evidence type="ECO:0000313" key="3">
    <source>
        <dbReference type="EMBL" id="OFI32844.1"/>
    </source>
</evidence>
<evidence type="ECO:0000259" key="2">
    <source>
        <dbReference type="Pfam" id="PF02350"/>
    </source>
</evidence>
<comment type="similarity">
    <text evidence="1">Belongs to the UDP-N-acetylglucosamine 2-epimerase family.</text>
</comment>
<keyword evidence="1" id="KW-0413">Isomerase</keyword>
<dbReference type="EMBL" id="MJIC01000015">
    <property type="protein sequence ID" value="OFI32844.1"/>
    <property type="molecule type" value="Genomic_DNA"/>
</dbReference>
<dbReference type="InterPro" id="IPR003331">
    <property type="entry name" value="UDP_GlcNAc_Epimerase_2_dom"/>
</dbReference>
<dbReference type="STRING" id="1856405.BFC17_00780"/>
<protein>
    <submittedName>
        <fullName evidence="3">CDP-glycerol glycerophosphotransferase</fullName>
    </submittedName>
</protein>
<sequence length="346" mass="40280">MPKRYVLFTSLSYAYSIFRPLQKAIKQRGDEVAWFLEEGCPDLLDDDEKRLHTIKDVIEYDPLAIFACGNLIYHFLPGIKVSVFHGYPISKRGEKSQAKDDHFAIRGWFDMYCTQGPSSTEYFKTLEQKHGYFKVYETGWCKVDPYFAPYEKQSDKPTILYATTFSKGISSAPLLLDTITALAKTRDWQWRLTFHPKIKDQELLARYRQLASEQNNVEYIDNVRLEDFQQADVMLCDSSSIILEFMLMDKPVVTLRNTNPGPHLLDVNDPQEVEGALETALTRSEALLKQVQDFANHHEAHRDGHNCERILDAVDDFYVHHRNTIKTKPANLLRKFKLRKKLGYWK</sequence>
<evidence type="ECO:0000313" key="4">
    <source>
        <dbReference type="Proteomes" id="UP000176037"/>
    </source>
</evidence>
<proteinExistence type="inferred from homology"/>
<dbReference type="Proteomes" id="UP000176037">
    <property type="component" value="Unassembled WGS sequence"/>
</dbReference>
<reference evidence="3 4" key="1">
    <citation type="submission" date="2016-09" db="EMBL/GenBank/DDBJ databases">
        <title>Alteromonas lipolytica, a new species isolated from sea water.</title>
        <authorList>
            <person name="Wu Y.-H."/>
            <person name="Cheng H."/>
            <person name="Xu X.-W."/>
        </authorList>
    </citation>
    <scope>NUCLEOTIDE SEQUENCE [LARGE SCALE GENOMIC DNA]</scope>
    <source>
        <strain evidence="3 4">JW12</strain>
    </source>
</reference>
<dbReference type="GO" id="GO:0016740">
    <property type="term" value="F:transferase activity"/>
    <property type="evidence" value="ECO:0007669"/>
    <property type="project" value="UniProtKB-KW"/>
</dbReference>
<gene>
    <name evidence="3" type="ORF">BFC17_00780</name>
</gene>
<dbReference type="GO" id="GO:0016853">
    <property type="term" value="F:isomerase activity"/>
    <property type="evidence" value="ECO:0007669"/>
    <property type="project" value="UniProtKB-KW"/>
</dbReference>
<dbReference type="OrthoDB" id="6212418at2"/>
<dbReference type="RefSeq" id="WP_070177220.1">
    <property type="nucleotide sequence ID" value="NZ_BMJR01000002.1"/>
</dbReference>
<dbReference type="InterPro" id="IPR043148">
    <property type="entry name" value="TagF_C"/>
</dbReference>
<dbReference type="Pfam" id="PF02350">
    <property type="entry name" value="Epimerase_2"/>
    <property type="match status" value="1"/>
</dbReference>
<accession>A0A1E8FA96</accession>
<dbReference type="SUPFAM" id="SSF53756">
    <property type="entry name" value="UDP-Glycosyltransferase/glycogen phosphorylase"/>
    <property type="match status" value="1"/>
</dbReference>
<dbReference type="Gene3D" id="3.40.50.12580">
    <property type="match status" value="1"/>
</dbReference>
<dbReference type="AlphaFoldDB" id="A0A1E8FA96"/>
<keyword evidence="3" id="KW-0808">Transferase</keyword>
<evidence type="ECO:0000256" key="1">
    <source>
        <dbReference type="RuleBase" id="RU003513"/>
    </source>
</evidence>
<dbReference type="PIRSF" id="PIRSF028458">
    <property type="entry name" value="UCP028458_glyceroPtfrase"/>
    <property type="match status" value="1"/>
</dbReference>
<dbReference type="InterPro" id="IPR016886">
    <property type="entry name" value="UCP028458_glyceroPtfrase"/>
</dbReference>